<sequence length="107" mass="12014">MDDLPKRPVNRNRKIDENLKVSALIGTDGQWVIAYLHNLFSKNEVKHIIQLSVGDVLDRNIRALTVYGSYTVKSGYFLATKAKESQALAEGSLEQGLLELKRNINNS</sequence>
<dbReference type="EMBL" id="QGKW02001911">
    <property type="protein sequence ID" value="KAF2569926.1"/>
    <property type="molecule type" value="Genomic_DNA"/>
</dbReference>
<reference evidence="1" key="1">
    <citation type="submission" date="2019-12" db="EMBL/GenBank/DDBJ databases">
        <title>Genome sequencing and annotation of Brassica cretica.</title>
        <authorList>
            <person name="Studholme D.J."/>
            <person name="Sarris P.F."/>
        </authorList>
    </citation>
    <scope>NUCLEOTIDE SEQUENCE</scope>
    <source>
        <strain evidence="1">PFS-001/15</strain>
        <tissue evidence="1">Leaf</tissue>
    </source>
</reference>
<organism evidence="1 2">
    <name type="scientific">Brassica cretica</name>
    <name type="common">Mustard</name>
    <dbReference type="NCBI Taxonomy" id="69181"/>
    <lineage>
        <taxon>Eukaryota</taxon>
        <taxon>Viridiplantae</taxon>
        <taxon>Streptophyta</taxon>
        <taxon>Embryophyta</taxon>
        <taxon>Tracheophyta</taxon>
        <taxon>Spermatophyta</taxon>
        <taxon>Magnoliopsida</taxon>
        <taxon>eudicotyledons</taxon>
        <taxon>Gunneridae</taxon>
        <taxon>Pentapetalae</taxon>
        <taxon>rosids</taxon>
        <taxon>malvids</taxon>
        <taxon>Brassicales</taxon>
        <taxon>Brassicaceae</taxon>
        <taxon>Brassiceae</taxon>
        <taxon>Brassica</taxon>
    </lineage>
</organism>
<evidence type="ECO:0000313" key="2">
    <source>
        <dbReference type="Proteomes" id="UP000712281"/>
    </source>
</evidence>
<proteinExistence type="predicted"/>
<evidence type="ECO:0000313" key="1">
    <source>
        <dbReference type="EMBL" id="KAF2569926.1"/>
    </source>
</evidence>
<accession>A0A8S9IL79</accession>
<name>A0A8S9IL79_BRACR</name>
<comment type="caution">
    <text evidence="1">The sequence shown here is derived from an EMBL/GenBank/DDBJ whole genome shotgun (WGS) entry which is preliminary data.</text>
</comment>
<protein>
    <submittedName>
        <fullName evidence="1">Uncharacterized protein</fullName>
    </submittedName>
</protein>
<dbReference type="AlphaFoldDB" id="A0A8S9IL79"/>
<gene>
    <name evidence="1" type="ORF">F2Q68_00026875</name>
</gene>
<dbReference type="Proteomes" id="UP000712281">
    <property type="component" value="Unassembled WGS sequence"/>
</dbReference>